<dbReference type="InterPro" id="IPR001610">
    <property type="entry name" value="PAC"/>
</dbReference>
<feature type="domain" description="Response regulatory" evidence="10">
    <location>
        <begin position="43"/>
        <end position="159"/>
    </location>
</feature>
<dbReference type="SUPFAM" id="SSF47384">
    <property type="entry name" value="Homodimeric domain of signal transducing histidine kinase"/>
    <property type="match status" value="1"/>
</dbReference>
<dbReference type="CDD" id="cd00075">
    <property type="entry name" value="HATPase"/>
    <property type="match status" value="1"/>
</dbReference>
<dbReference type="SMART" id="SM00387">
    <property type="entry name" value="HATPase_c"/>
    <property type="match status" value="1"/>
</dbReference>
<dbReference type="EMBL" id="JPMI01000130">
    <property type="protein sequence ID" value="KFA91749.1"/>
    <property type="molecule type" value="Genomic_DNA"/>
</dbReference>
<dbReference type="Proteomes" id="UP000028547">
    <property type="component" value="Unassembled WGS sequence"/>
</dbReference>
<dbReference type="Pfam" id="PF00072">
    <property type="entry name" value="Response_reg"/>
    <property type="match status" value="1"/>
</dbReference>
<feature type="domain" description="Histidine kinase" evidence="9">
    <location>
        <begin position="754"/>
        <end position="968"/>
    </location>
</feature>
<dbReference type="InterPro" id="IPR001789">
    <property type="entry name" value="Sig_transdc_resp-reg_receiver"/>
</dbReference>
<dbReference type="Pfam" id="PF02518">
    <property type="entry name" value="HATPase_c"/>
    <property type="match status" value="1"/>
</dbReference>
<dbReference type="SUPFAM" id="SSF55874">
    <property type="entry name" value="ATPase domain of HSP90 chaperone/DNA topoisomerase II/histidine kinase"/>
    <property type="match status" value="1"/>
</dbReference>
<dbReference type="InterPro" id="IPR011006">
    <property type="entry name" value="CheY-like_superfamily"/>
</dbReference>
<feature type="region of interest" description="Disordered" evidence="8">
    <location>
        <begin position="1"/>
        <end position="36"/>
    </location>
</feature>
<protein>
    <recommendedName>
        <fullName evidence="2">histidine kinase</fullName>
        <ecNumber evidence="2">2.7.13.3</ecNumber>
    </recommendedName>
</protein>
<dbReference type="Pfam" id="PF00512">
    <property type="entry name" value="HisKA"/>
    <property type="match status" value="1"/>
</dbReference>
<dbReference type="InterPro" id="IPR000700">
    <property type="entry name" value="PAS-assoc_C"/>
</dbReference>
<dbReference type="Gene3D" id="3.30.565.10">
    <property type="entry name" value="Histidine kinase-like ATPase, C-terminal domain"/>
    <property type="match status" value="1"/>
</dbReference>
<dbReference type="CDD" id="cd00130">
    <property type="entry name" value="PAS"/>
    <property type="match status" value="3"/>
</dbReference>
<dbReference type="GO" id="GO:0005886">
    <property type="term" value="C:plasma membrane"/>
    <property type="evidence" value="ECO:0007669"/>
    <property type="project" value="TreeGrafter"/>
</dbReference>
<dbReference type="Pfam" id="PF13185">
    <property type="entry name" value="GAF_2"/>
    <property type="match status" value="1"/>
</dbReference>
<evidence type="ECO:0000313" key="13">
    <source>
        <dbReference type="EMBL" id="KFA91749.1"/>
    </source>
</evidence>
<feature type="coiled-coil region" evidence="7">
    <location>
        <begin position="158"/>
        <end position="199"/>
    </location>
</feature>
<proteinExistence type="predicted"/>
<dbReference type="InterPro" id="IPR013655">
    <property type="entry name" value="PAS_fold_3"/>
</dbReference>
<dbReference type="Gene3D" id="3.30.450.20">
    <property type="entry name" value="PAS domain"/>
    <property type="match status" value="3"/>
</dbReference>
<dbReference type="SUPFAM" id="SSF52172">
    <property type="entry name" value="CheY-like"/>
    <property type="match status" value="1"/>
</dbReference>
<dbReference type="Pfam" id="PF08447">
    <property type="entry name" value="PAS_3"/>
    <property type="match status" value="1"/>
</dbReference>
<evidence type="ECO:0000256" key="6">
    <source>
        <dbReference type="PROSITE-ProRule" id="PRU00169"/>
    </source>
</evidence>
<feature type="coiled-coil region" evidence="7">
    <location>
        <begin position="304"/>
        <end position="331"/>
    </location>
</feature>
<evidence type="ECO:0000259" key="10">
    <source>
        <dbReference type="PROSITE" id="PS50110"/>
    </source>
</evidence>
<dbReference type="NCBIfam" id="TIGR00229">
    <property type="entry name" value="sensory_box"/>
    <property type="match status" value="3"/>
</dbReference>
<feature type="domain" description="PAS" evidence="11">
    <location>
        <begin position="189"/>
        <end position="261"/>
    </location>
</feature>
<dbReference type="PANTHER" id="PTHR43047:SF9">
    <property type="entry name" value="HISTIDINE KINASE"/>
    <property type="match status" value="1"/>
</dbReference>
<evidence type="ECO:0000313" key="14">
    <source>
        <dbReference type="Proteomes" id="UP000028547"/>
    </source>
</evidence>
<comment type="caution">
    <text evidence="13">The sequence shown here is derived from an EMBL/GenBank/DDBJ whole genome shotgun (WGS) entry which is preliminary data.</text>
</comment>
<dbReference type="InterPro" id="IPR029016">
    <property type="entry name" value="GAF-like_dom_sf"/>
</dbReference>
<dbReference type="PROSITE" id="PS50112">
    <property type="entry name" value="PAS"/>
    <property type="match status" value="2"/>
</dbReference>
<dbReference type="SMART" id="SM00388">
    <property type="entry name" value="HisKA"/>
    <property type="match status" value="1"/>
</dbReference>
<dbReference type="SMART" id="SM00091">
    <property type="entry name" value="PAS"/>
    <property type="match status" value="3"/>
</dbReference>
<dbReference type="Pfam" id="PF13426">
    <property type="entry name" value="PAS_9"/>
    <property type="match status" value="1"/>
</dbReference>
<dbReference type="Gene3D" id="3.40.50.2300">
    <property type="match status" value="1"/>
</dbReference>
<dbReference type="SUPFAM" id="SSF55781">
    <property type="entry name" value="GAF domain-like"/>
    <property type="match status" value="1"/>
</dbReference>
<evidence type="ECO:0000256" key="1">
    <source>
        <dbReference type="ARBA" id="ARBA00000085"/>
    </source>
</evidence>
<reference evidence="13 14" key="1">
    <citation type="submission" date="2014-07" db="EMBL/GenBank/DDBJ databases">
        <title>Draft Genome Sequence of Gephyronic Acid Producer, Cystobacter violaceus Strain Cb vi76.</title>
        <authorList>
            <person name="Stevens D.C."/>
            <person name="Young J."/>
            <person name="Carmichael R."/>
            <person name="Tan J."/>
            <person name="Taylor R.E."/>
        </authorList>
    </citation>
    <scope>NUCLEOTIDE SEQUENCE [LARGE SCALE GENOMIC DNA]</scope>
    <source>
        <strain evidence="13 14">Cb vi76</strain>
    </source>
</reference>
<comment type="catalytic activity">
    <reaction evidence="1">
        <text>ATP + protein L-histidine = ADP + protein N-phospho-L-histidine.</text>
        <dbReference type="EC" id="2.7.13.3"/>
    </reaction>
</comment>
<name>A0A084STG4_9BACT</name>
<dbReference type="InterPro" id="IPR036097">
    <property type="entry name" value="HisK_dim/P_sf"/>
</dbReference>
<dbReference type="SUPFAM" id="SSF55785">
    <property type="entry name" value="PYP-like sensor domain (PAS domain)"/>
    <property type="match status" value="3"/>
</dbReference>
<keyword evidence="5" id="KW-0418">Kinase</keyword>
<sequence>MRDTRSPQRVSREFLIVSSSGPSASSPRPESRETASPFRMEGRVLVVDDTEAKRYFIVKTLRRAGMEVLEAASGQEALTAAALKPDVVVLDVRLPDMSGFEVCRRLKEDPSTSALAILYVSSMLRDEELEARLFEDGADGYIPQPLEPRHLVAQTWALVRMRRAEQARQREHEEAQAEQARLQRELERSQARARRLSESGVVGTFYWDLDGSILDANDTFLEMVGYTREELERGLLDWRKMTPPEWREQDQRNVRTVLEHGVSGLMEKQYLRKDGTRVDVIRGAAAFESEPHRGVGVVVDISARREAERRLALLMAELESKERLLHAVLQQMPTGIFITEASTGRTLLTNERMATLLGGTPRPNLEGMRPHLMEYPDGRPCPREELPLLRAIREGREVMEELVVRREDGSTRFSWTCASPVRDARGEIVAGVLTMEDITERKATQESLRLSEERLRLAMDSAALGVWSYDPARDVLEWDERTRELFGLAPGAPVDLRVWLEHVHPDDRERMEAMVRRGFAGADGGVGDFEYRAMGGEGVLRWLSGRGRVHMGTDGKVRHMGTVLDITERKLAEQHAEALLATTATFSHALTPQQVADALVAHGLKSLDACSGSVTRRVDEALVVLGAVGYPEAALREFNTLPLTRHMPITQVARTGDSVWIESFEVLERDFPDMARWVRDSHSRSRAWGSLPLMSGGRVLGVLGLSFPTPRRFGAREKAHLESLCRLGAKALERALVYEEARHRSEQEQQFLGVVSHDLRNPLQAISLGARTLQRMERPTPEALLRMTGRIANSADTMGRMISDLLDFTRGRLGGGIPLERTHNDLVRLCREVIDEFSVTHPSSDIRLEGDALCEGWWDGPRLRQVLSNLLSNALRHARPGREVVVRVHGPDGEVELAVSNEGEPIPAELLPVLFEPFRRGISKFRPAGSLGLGLFIVHQVVTAHGGRMEVGSAEGVTSFKVRMPREA</sequence>
<dbReference type="InterPro" id="IPR003661">
    <property type="entry name" value="HisK_dim/P_dom"/>
</dbReference>
<dbReference type="InterPro" id="IPR005467">
    <property type="entry name" value="His_kinase_dom"/>
</dbReference>
<evidence type="ECO:0000259" key="9">
    <source>
        <dbReference type="PROSITE" id="PS50109"/>
    </source>
</evidence>
<dbReference type="InterPro" id="IPR013656">
    <property type="entry name" value="PAS_4"/>
</dbReference>
<evidence type="ECO:0000256" key="7">
    <source>
        <dbReference type="SAM" id="Coils"/>
    </source>
</evidence>
<dbReference type="PROSITE" id="PS50110">
    <property type="entry name" value="RESPONSE_REGULATORY"/>
    <property type="match status" value="1"/>
</dbReference>
<feature type="modified residue" description="4-aspartylphosphate" evidence="6">
    <location>
        <position position="91"/>
    </location>
</feature>
<dbReference type="GO" id="GO:0000155">
    <property type="term" value="F:phosphorelay sensor kinase activity"/>
    <property type="evidence" value="ECO:0007669"/>
    <property type="project" value="InterPro"/>
</dbReference>
<dbReference type="PROSITE" id="PS50113">
    <property type="entry name" value="PAC"/>
    <property type="match status" value="2"/>
</dbReference>
<evidence type="ECO:0000256" key="4">
    <source>
        <dbReference type="ARBA" id="ARBA00022679"/>
    </source>
</evidence>
<keyword evidence="7" id="KW-0175">Coiled coil</keyword>
<dbReference type="PROSITE" id="PS50109">
    <property type="entry name" value="HIS_KIN"/>
    <property type="match status" value="1"/>
</dbReference>
<organism evidence="13 14">
    <name type="scientific">Archangium violaceum Cb vi76</name>
    <dbReference type="NCBI Taxonomy" id="1406225"/>
    <lineage>
        <taxon>Bacteria</taxon>
        <taxon>Pseudomonadati</taxon>
        <taxon>Myxococcota</taxon>
        <taxon>Myxococcia</taxon>
        <taxon>Myxococcales</taxon>
        <taxon>Cystobacterineae</taxon>
        <taxon>Archangiaceae</taxon>
        <taxon>Archangium</taxon>
    </lineage>
</organism>
<dbReference type="InterPro" id="IPR004358">
    <property type="entry name" value="Sig_transdc_His_kin-like_C"/>
</dbReference>
<feature type="domain" description="PAC" evidence="12">
    <location>
        <begin position="527"/>
        <end position="578"/>
    </location>
</feature>
<keyword evidence="3 6" id="KW-0597">Phosphoprotein</keyword>
<feature type="domain" description="PAC" evidence="12">
    <location>
        <begin position="397"/>
        <end position="450"/>
    </location>
</feature>
<dbReference type="Gene3D" id="1.10.287.130">
    <property type="match status" value="1"/>
</dbReference>
<dbReference type="SMART" id="SM00086">
    <property type="entry name" value="PAC"/>
    <property type="match status" value="3"/>
</dbReference>
<dbReference type="SMART" id="SM00448">
    <property type="entry name" value="REC"/>
    <property type="match status" value="1"/>
</dbReference>
<dbReference type="InterPro" id="IPR035965">
    <property type="entry name" value="PAS-like_dom_sf"/>
</dbReference>
<feature type="compositionally biased region" description="Low complexity" evidence="8">
    <location>
        <begin position="18"/>
        <end position="28"/>
    </location>
</feature>
<gene>
    <name evidence="13" type="ORF">Q664_19920</name>
</gene>
<evidence type="ECO:0000256" key="8">
    <source>
        <dbReference type="SAM" id="MobiDB-lite"/>
    </source>
</evidence>
<dbReference type="SMART" id="SM00065">
    <property type="entry name" value="GAF"/>
    <property type="match status" value="1"/>
</dbReference>
<evidence type="ECO:0000256" key="5">
    <source>
        <dbReference type="ARBA" id="ARBA00022777"/>
    </source>
</evidence>
<dbReference type="InterPro" id="IPR000014">
    <property type="entry name" value="PAS"/>
</dbReference>
<dbReference type="Gene3D" id="3.30.450.40">
    <property type="match status" value="1"/>
</dbReference>
<evidence type="ECO:0000256" key="2">
    <source>
        <dbReference type="ARBA" id="ARBA00012438"/>
    </source>
</evidence>
<keyword evidence="4" id="KW-0808">Transferase</keyword>
<evidence type="ECO:0000259" key="12">
    <source>
        <dbReference type="PROSITE" id="PS50113"/>
    </source>
</evidence>
<dbReference type="Pfam" id="PF08448">
    <property type="entry name" value="PAS_4"/>
    <property type="match status" value="1"/>
</dbReference>
<dbReference type="CDD" id="cd00082">
    <property type="entry name" value="HisKA"/>
    <property type="match status" value="1"/>
</dbReference>
<evidence type="ECO:0000256" key="3">
    <source>
        <dbReference type="ARBA" id="ARBA00022553"/>
    </source>
</evidence>
<evidence type="ECO:0000259" key="11">
    <source>
        <dbReference type="PROSITE" id="PS50112"/>
    </source>
</evidence>
<feature type="compositionally biased region" description="Basic and acidic residues" evidence="8">
    <location>
        <begin position="1"/>
        <end position="12"/>
    </location>
</feature>
<dbReference type="GO" id="GO:0009927">
    <property type="term" value="F:histidine phosphotransfer kinase activity"/>
    <property type="evidence" value="ECO:0007669"/>
    <property type="project" value="TreeGrafter"/>
</dbReference>
<dbReference type="EC" id="2.7.13.3" evidence="2"/>
<dbReference type="AlphaFoldDB" id="A0A084STG4"/>
<dbReference type="InterPro" id="IPR003594">
    <property type="entry name" value="HATPase_dom"/>
</dbReference>
<dbReference type="InterPro" id="IPR003018">
    <property type="entry name" value="GAF"/>
</dbReference>
<accession>A0A084STG4</accession>
<dbReference type="PRINTS" id="PR00344">
    <property type="entry name" value="BCTRLSENSOR"/>
</dbReference>
<feature type="domain" description="PAS" evidence="11">
    <location>
        <begin position="451"/>
        <end position="522"/>
    </location>
</feature>
<dbReference type="PANTHER" id="PTHR43047">
    <property type="entry name" value="TWO-COMPONENT HISTIDINE PROTEIN KINASE"/>
    <property type="match status" value="1"/>
</dbReference>
<dbReference type="Gene3D" id="2.10.70.100">
    <property type="match status" value="1"/>
</dbReference>
<dbReference type="InterPro" id="IPR036890">
    <property type="entry name" value="HATPase_C_sf"/>
</dbReference>